<keyword evidence="2" id="KW-0143">Chaperone</keyword>
<dbReference type="SUPFAM" id="SSF111384">
    <property type="entry name" value="OmpH-like"/>
    <property type="match status" value="1"/>
</dbReference>
<feature type="coiled-coil region" evidence="3">
    <location>
        <begin position="49"/>
        <end position="80"/>
    </location>
</feature>
<dbReference type="Gene3D" id="3.30.910.20">
    <property type="entry name" value="Skp domain"/>
    <property type="match status" value="1"/>
</dbReference>
<sequence length="169" mass="18773">MKSFLKAAGLSVAVLTTSMYASAADAAQKVGYVSTGAVMSQLAKKNNLNEKLRGEFKDRVAEIERLKEKLSEGVEKLKRNGELMSEDERVTLQRKLQSMESDYKLKVKALQEDQRKRGGQEESKLVKKLKTAVDQVAEQEGYDMVIDANAVLYANPSDDLSEKVINAVK</sequence>
<dbReference type="InterPro" id="IPR005632">
    <property type="entry name" value="Chaperone_Skp"/>
</dbReference>
<accession>A0AA47KLX6</accession>
<organism evidence="5 6">
    <name type="scientific">Salinivibrio kushneri</name>
    <dbReference type="NCBI Taxonomy" id="1908198"/>
    <lineage>
        <taxon>Bacteria</taxon>
        <taxon>Pseudomonadati</taxon>
        <taxon>Pseudomonadota</taxon>
        <taxon>Gammaproteobacteria</taxon>
        <taxon>Vibrionales</taxon>
        <taxon>Vibrionaceae</taxon>
        <taxon>Salinivibrio</taxon>
    </lineage>
</organism>
<evidence type="ECO:0000256" key="3">
    <source>
        <dbReference type="SAM" id="Coils"/>
    </source>
</evidence>
<reference evidence="5" key="1">
    <citation type="submission" date="2022-09" db="EMBL/GenBank/DDBJ databases">
        <authorList>
            <person name="Li Z.-J."/>
        </authorList>
    </citation>
    <scope>NUCLEOTIDE SEQUENCE</scope>
    <source>
        <strain evidence="5">TGB11</strain>
    </source>
</reference>
<protein>
    <recommendedName>
        <fullName evidence="2">Chaperone protein skp</fullName>
    </recommendedName>
</protein>
<keyword evidence="1 4" id="KW-0732">Signal</keyword>
<comment type="similarity">
    <text evidence="2">Belongs to the skp family.</text>
</comment>
<keyword evidence="3" id="KW-0175">Coiled coil</keyword>
<gene>
    <name evidence="5" type="ORF">N8M53_03150</name>
</gene>
<dbReference type="PANTHER" id="PTHR35089">
    <property type="entry name" value="CHAPERONE PROTEIN SKP"/>
    <property type="match status" value="1"/>
</dbReference>
<name>A0AA47KLX6_9GAMM</name>
<dbReference type="AlphaFoldDB" id="A0AA47KLX6"/>
<dbReference type="InterPro" id="IPR024930">
    <property type="entry name" value="Skp_dom_sf"/>
</dbReference>
<feature type="signal peptide" evidence="4">
    <location>
        <begin position="1"/>
        <end position="23"/>
    </location>
</feature>
<evidence type="ECO:0000256" key="1">
    <source>
        <dbReference type="ARBA" id="ARBA00022729"/>
    </source>
</evidence>
<evidence type="ECO:0000256" key="4">
    <source>
        <dbReference type="SAM" id="SignalP"/>
    </source>
</evidence>
<dbReference type="GO" id="GO:0042597">
    <property type="term" value="C:periplasmic space"/>
    <property type="evidence" value="ECO:0007669"/>
    <property type="project" value="UniProtKB-SubCell"/>
</dbReference>
<proteinExistence type="inferred from homology"/>
<keyword evidence="2" id="KW-0574">Periplasm</keyword>
<dbReference type="GO" id="GO:0050821">
    <property type="term" value="P:protein stabilization"/>
    <property type="evidence" value="ECO:0007669"/>
    <property type="project" value="TreeGrafter"/>
</dbReference>
<evidence type="ECO:0000313" key="6">
    <source>
        <dbReference type="Proteomes" id="UP001164748"/>
    </source>
</evidence>
<dbReference type="RefSeq" id="WP_046074184.1">
    <property type="nucleotide sequence ID" value="NZ_CP114588.1"/>
</dbReference>
<comment type="subcellular location">
    <subcellularLocation>
        <location evidence="2">Periplasm</location>
    </subcellularLocation>
</comment>
<dbReference type="EMBL" id="CP114588">
    <property type="protein sequence ID" value="WBA09232.1"/>
    <property type="molecule type" value="Genomic_DNA"/>
</dbReference>
<comment type="subunit">
    <text evidence="2">Homotrimer.</text>
</comment>
<evidence type="ECO:0000256" key="2">
    <source>
        <dbReference type="PIRNR" id="PIRNR002094"/>
    </source>
</evidence>
<dbReference type="SMART" id="SM00935">
    <property type="entry name" value="OmpH"/>
    <property type="match status" value="1"/>
</dbReference>
<dbReference type="Pfam" id="PF03938">
    <property type="entry name" value="OmpH"/>
    <property type="match status" value="1"/>
</dbReference>
<dbReference type="PANTHER" id="PTHR35089:SF1">
    <property type="entry name" value="CHAPERONE PROTEIN SKP"/>
    <property type="match status" value="1"/>
</dbReference>
<comment type="function">
    <text evidence="2">Molecular chaperone that interacts specifically with outer membrane proteins, thus maintaining the solubility of early folding intermediates during passage through the periplasm.</text>
</comment>
<dbReference type="GO" id="GO:0005829">
    <property type="term" value="C:cytosol"/>
    <property type="evidence" value="ECO:0007669"/>
    <property type="project" value="TreeGrafter"/>
</dbReference>
<dbReference type="GO" id="GO:0051082">
    <property type="term" value="F:unfolded protein binding"/>
    <property type="evidence" value="ECO:0007669"/>
    <property type="project" value="InterPro"/>
</dbReference>
<dbReference type="PIRSF" id="PIRSF002094">
    <property type="entry name" value="OMP26_Skp"/>
    <property type="match status" value="1"/>
</dbReference>
<dbReference type="Proteomes" id="UP001164748">
    <property type="component" value="Chromosome"/>
</dbReference>
<evidence type="ECO:0000313" key="5">
    <source>
        <dbReference type="EMBL" id="WBA09232.1"/>
    </source>
</evidence>
<feature type="chain" id="PRO_5041240523" description="Chaperone protein skp" evidence="4">
    <location>
        <begin position="24"/>
        <end position="169"/>
    </location>
</feature>